<dbReference type="EMBL" id="JAIWYP010000003">
    <property type="protein sequence ID" value="KAH3845303.1"/>
    <property type="molecule type" value="Genomic_DNA"/>
</dbReference>
<dbReference type="Gene3D" id="3.30.70.1390">
    <property type="entry name" value="ROC domain from the Parkinson's disease-associated leucine-rich repeat kinase 2"/>
    <property type="match status" value="1"/>
</dbReference>
<dbReference type="AlphaFoldDB" id="A0A9D4KSJ3"/>
<evidence type="ECO:0000313" key="1">
    <source>
        <dbReference type="EMBL" id="KAH3845303.1"/>
    </source>
</evidence>
<gene>
    <name evidence="1" type="ORF">DPMN_087581</name>
</gene>
<sequence>MDVQQLDDKAITLFYKALEHGKEKVNNVRLMVVGMFGVGKTSLVNNLIWEFRKQNKHKKTLSTKGIAIHRCKLMTDGDWCLDTELKGVKFGGRIQKVVCNNNQLSKNNLSETSANYKTASSHDLLFERVTSTEDHETQTQTKTLQTFKERIALHKGDEILQHRITVAKKMLETTSDNSEKSKT</sequence>
<accession>A0A9D4KSJ3</accession>
<keyword evidence="2" id="KW-1185">Reference proteome</keyword>
<dbReference type="SUPFAM" id="SSF52540">
    <property type="entry name" value="P-loop containing nucleoside triphosphate hydrolases"/>
    <property type="match status" value="1"/>
</dbReference>
<dbReference type="Proteomes" id="UP000828390">
    <property type="component" value="Unassembled WGS sequence"/>
</dbReference>
<organism evidence="1 2">
    <name type="scientific">Dreissena polymorpha</name>
    <name type="common">Zebra mussel</name>
    <name type="synonym">Mytilus polymorpha</name>
    <dbReference type="NCBI Taxonomy" id="45954"/>
    <lineage>
        <taxon>Eukaryota</taxon>
        <taxon>Metazoa</taxon>
        <taxon>Spiralia</taxon>
        <taxon>Lophotrochozoa</taxon>
        <taxon>Mollusca</taxon>
        <taxon>Bivalvia</taxon>
        <taxon>Autobranchia</taxon>
        <taxon>Heteroconchia</taxon>
        <taxon>Euheterodonta</taxon>
        <taxon>Imparidentia</taxon>
        <taxon>Neoheterodontei</taxon>
        <taxon>Myida</taxon>
        <taxon>Dreissenoidea</taxon>
        <taxon>Dreissenidae</taxon>
        <taxon>Dreissena</taxon>
    </lineage>
</organism>
<proteinExistence type="predicted"/>
<protein>
    <submittedName>
        <fullName evidence="1">Uncharacterized protein</fullName>
    </submittedName>
</protein>
<evidence type="ECO:0000313" key="2">
    <source>
        <dbReference type="Proteomes" id="UP000828390"/>
    </source>
</evidence>
<comment type="caution">
    <text evidence="1">The sequence shown here is derived from an EMBL/GenBank/DDBJ whole genome shotgun (WGS) entry which is preliminary data.</text>
</comment>
<reference evidence="1" key="1">
    <citation type="journal article" date="2019" name="bioRxiv">
        <title>The Genome of the Zebra Mussel, Dreissena polymorpha: A Resource for Invasive Species Research.</title>
        <authorList>
            <person name="McCartney M.A."/>
            <person name="Auch B."/>
            <person name="Kono T."/>
            <person name="Mallez S."/>
            <person name="Zhang Y."/>
            <person name="Obille A."/>
            <person name="Becker A."/>
            <person name="Abrahante J.E."/>
            <person name="Garbe J."/>
            <person name="Badalamenti J.P."/>
            <person name="Herman A."/>
            <person name="Mangelson H."/>
            <person name="Liachko I."/>
            <person name="Sullivan S."/>
            <person name="Sone E.D."/>
            <person name="Koren S."/>
            <person name="Silverstein K.A.T."/>
            <person name="Beckman K.B."/>
            <person name="Gohl D.M."/>
        </authorList>
    </citation>
    <scope>NUCLEOTIDE SEQUENCE</scope>
    <source>
        <strain evidence="1">Duluth1</strain>
        <tissue evidence="1">Whole animal</tissue>
    </source>
</reference>
<name>A0A9D4KSJ3_DREPO</name>
<reference evidence="1" key="2">
    <citation type="submission" date="2020-11" db="EMBL/GenBank/DDBJ databases">
        <authorList>
            <person name="McCartney M.A."/>
            <person name="Auch B."/>
            <person name="Kono T."/>
            <person name="Mallez S."/>
            <person name="Becker A."/>
            <person name="Gohl D.M."/>
            <person name="Silverstein K.A.T."/>
            <person name="Koren S."/>
            <person name="Bechman K.B."/>
            <person name="Herman A."/>
            <person name="Abrahante J.E."/>
            <person name="Garbe J."/>
        </authorList>
    </citation>
    <scope>NUCLEOTIDE SEQUENCE</scope>
    <source>
        <strain evidence="1">Duluth1</strain>
        <tissue evidence="1">Whole animal</tissue>
    </source>
</reference>
<dbReference type="InterPro" id="IPR027417">
    <property type="entry name" value="P-loop_NTPase"/>
</dbReference>